<dbReference type="GO" id="GO:0005737">
    <property type="term" value="C:cytoplasm"/>
    <property type="evidence" value="ECO:0007669"/>
    <property type="project" value="InterPro"/>
</dbReference>
<sequence length="380" mass="42446">MNVGFEKVEKGLENIAIKETRLSNIDGEKGKLYYVGYSIEELAEYSSYEEVCFLLLNGRLPTRNELEKFSAMLVSERSLPRQVVDVLRTLPRTAPLMSWLKTGVDLLSLYDPDAEKTDDESRMRTATRLISKVATLTAAAYRLACGLEPVEPSPELSHAGNFLYMVKGSGPSPLEEKIMDVAFILHAEHELPASTTAALVVASTLSDLYSAVSAGIGALKGPLHGGANERALEMLQTIGSPDKADEYVANELAAKRRIMGFGHRVYRSFDPRARIFKRYLEQLSERMGDKTLLQIAEAVENAMMNRMGGRNIFPNIDLYSGPVFHLLGLGKEIFTPFFAAARTVGWIAHVLEYWRDNRLIRPRAVYVGPDPRSYIPLDRR</sequence>
<dbReference type="Gene3D" id="1.10.230.10">
    <property type="entry name" value="Cytochrome P450-Terp, domain 2"/>
    <property type="match status" value="1"/>
</dbReference>
<comment type="caution">
    <text evidence="9">The sequence shown here is derived from an EMBL/GenBank/DDBJ whole genome shotgun (WGS) entry which is preliminary data.</text>
</comment>
<evidence type="ECO:0000256" key="6">
    <source>
        <dbReference type="PIRNR" id="PIRNR001369"/>
    </source>
</evidence>
<dbReference type="AlphaFoldDB" id="A0A7C4DZK4"/>
<organism evidence="9">
    <name type="scientific">Caldiarchaeum subterraneum</name>
    <dbReference type="NCBI Taxonomy" id="311458"/>
    <lineage>
        <taxon>Archaea</taxon>
        <taxon>Nitrososphaerota</taxon>
        <taxon>Candidatus Caldarchaeales</taxon>
        <taxon>Candidatus Caldarchaeaceae</taxon>
        <taxon>Candidatus Caldarchaeum</taxon>
    </lineage>
</organism>
<protein>
    <recommendedName>
        <fullName evidence="6 8">Citrate synthase</fullName>
        <ecNumber evidence="6">2.3.3.16</ecNumber>
    </recommendedName>
</protein>
<evidence type="ECO:0000256" key="3">
    <source>
        <dbReference type="ARBA" id="ARBA00022532"/>
    </source>
</evidence>
<evidence type="ECO:0000256" key="7">
    <source>
        <dbReference type="PIRSR" id="PIRSR001369-1"/>
    </source>
</evidence>
<evidence type="ECO:0000313" key="9">
    <source>
        <dbReference type="EMBL" id="HGN89865.1"/>
    </source>
</evidence>
<dbReference type="EC" id="2.3.3.16" evidence="6"/>
<dbReference type="PROSITE" id="PS00480">
    <property type="entry name" value="CITRATE_SYNTHASE"/>
    <property type="match status" value="1"/>
</dbReference>
<dbReference type="GO" id="GO:0036440">
    <property type="term" value="F:citrate synthase activity"/>
    <property type="evidence" value="ECO:0007669"/>
    <property type="project" value="UniProtKB-EC"/>
</dbReference>
<dbReference type="EMBL" id="DTAD01000021">
    <property type="protein sequence ID" value="HGN89865.1"/>
    <property type="molecule type" value="Genomic_DNA"/>
</dbReference>
<dbReference type="InterPro" id="IPR036969">
    <property type="entry name" value="Citrate_synthase_sf"/>
</dbReference>
<dbReference type="InterPro" id="IPR016142">
    <property type="entry name" value="Citrate_synth-like_lrg_a-sub"/>
</dbReference>
<feature type="active site" evidence="7">
    <location>
        <position position="263"/>
    </location>
</feature>
<proteinExistence type="inferred from homology"/>
<dbReference type="SUPFAM" id="SSF48256">
    <property type="entry name" value="Citrate synthase"/>
    <property type="match status" value="1"/>
</dbReference>
<dbReference type="InterPro" id="IPR011278">
    <property type="entry name" value="2-MeCitrate/Citrate_synth_II"/>
</dbReference>
<dbReference type="PANTHER" id="PTHR11739">
    <property type="entry name" value="CITRATE SYNTHASE"/>
    <property type="match status" value="1"/>
</dbReference>
<keyword evidence="3" id="KW-0816">Tricarboxylic acid cycle</keyword>
<evidence type="ECO:0000256" key="2">
    <source>
        <dbReference type="ARBA" id="ARBA00010566"/>
    </source>
</evidence>
<dbReference type="PIRSF" id="PIRSF001369">
    <property type="entry name" value="Citrate_synth"/>
    <property type="match status" value="1"/>
</dbReference>
<dbReference type="InterPro" id="IPR016143">
    <property type="entry name" value="Citrate_synth-like_sm_a-sub"/>
</dbReference>
<evidence type="ECO:0000256" key="8">
    <source>
        <dbReference type="RuleBase" id="RU000441"/>
    </source>
</evidence>
<evidence type="ECO:0000256" key="5">
    <source>
        <dbReference type="ARBA" id="ARBA00049288"/>
    </source>
</evidence>
<evidence type="ECO:0000256" key="1">
    <source>
        <dbReference type="ARBA" id="ARBA00005163"/>
    </source>
</evidence>
<dbReference type="PANTHER" id="PTHR11739:SF4">
    <property type="entry name" value="CITRATE SYNTHASE, PEROXISOMAL"/>
    <property type="match status" value="1"/>
</dbReference>
<comment type="catalytic activity">
    <reaction evidence="5 6">
        <text>oxaloacetate + acetyl-CoA + H2O = citrate + CoA + H(+)</text>
        <dbReference type="Rhea" id="RHEA:16845"/>
        <dbReference type="ChEBI" id="CHEBI:15377"/>
        <dbReference type="ChEBI" id="CHEBI:15378"/>
        <dbReference type="ChEBI" id="CHEBI:16452"/>
        <dbReference type="ChEBI" id="CHEBI:16947"/>
        <dbReference type="ChEBI" id="CHEBI:57287"/>
        <dbReference type="ChEBI" id="CHEBI:57288"/>
        <dbReference type="EC" id="2.3.3.16"/>
    </reaction>
</comment>
<dbReference type="UniPathway" id="UPA00223"/>
<dbReference type="InterPro" id="IPR024176">
    <property type="entry name" value="Citrate_synthase_bac-typ"/>
</dbReference>
<comment type="pathway">
    <text evidence="1">Carbohydrate metabolism; tricarboxylic acid cycle.</text>
</comment>
<dbReference type="PRINTS" id="PR00143">
    <property type="entry name" value="CITRTSNTHASE"/>
</dbReference>
<gene>
    <name evidence="9" type="ORF">ENT82_01890</name>
</gene>
<dbReference type="GO" id="GO:0005975">
    <property type="term" value="P:carbohydrate metabolic process"/>
    <property type="evidence" value="ECO:0007669"/>
    <property type="project" value="TreeGrafter"/>
</dbReference>
<name>A0A7C4DZK4_CALS0</name>
<feature type="active site" evidence="7">
    <location>
        <position position="317"/>
    </location>
</feature>
<keyword evidence="4 6" id="KW-0808">Transferase</keyword>
<evidence type="ECO:0000256" key="4">
    <source>
        <dbReference type="ARBA" id="ARBA00022679"/>
    </source>
</evidence>
<dbReference type="InterPro" id="IPR002020">
    <property type="entry name" value="Citrate_synthase"/>
</dbReference>
<reference evidence="9" key="1">
    <citation type="journal article" date="2020" name="mSystems">
        <title>Genome- and Community-Level Interaction Insights into Carbon Utilization and Element Cycling Functions of Hydrothermarchaeota in Hydrothermal Sediment.</title>
        <authorList>
            <person name="Zhou Z."/>
            <person name="Liu Y."/>
            <person name="Xu W."/>
            <person name="Pan J."/>
            <person name="Luo Z.H."/>
            <person name="Li M."/>
        </authorList>
    </citation>
    <scope>NUCLEOTIDE SEQUENCE [LARGE SCALE GENOMIC DNA]</scope>
    <source>
        <strain evidence="9">SpSt-613</strain>
    </source>
</reference>
<dbReference type="InterPro" id="IPR019810">
    <property type="entry name" value="Citrate_synthase_AS"/>
</dbReference>
<dbReference type="Pfam" id="PF00285">
    <property type="entry name" value="Citrate_synt"/>
    <property type="match status" value="1"/>
</dbReference>
<accession>A0A7C4DZK4</accession>
<dbReference type="CDD" id="cd06118">
    <property type="entry name" value="citrate_synt_like_1"/>
    <property type="match status" value="1"/>
</dbReference>
<comment type="similarity">
    <text evidence="2 6 8">Belongs to the citrate synthase family.</text>
</comment>
<dbReference type="NCBIfam" id="TIGR01800">
    <property type="entry name" value="cit_synth_II"/>
    <property type="match status" value="1"/>
</dbReference>
<dbReference type="GO" id="GO:0006099">
    <property type="term" value="P:tricarboxylic acid cycle"/>
    <property type="evidence" value="ECO:0007669"/>
    <property type="project" value="UniProtKB-UniPathway"/>
</dbReference>
<dbReference type="Gene3D" id="1.10.580.10">
    <property type="entry name" value="Citrate Synthase, domain 1"/>
    <property type="match status" value="1"/>
</dbReference>